<name>A0ABY4S9Q0_AQUTE</name>
<evidence type="ECO:0000313" key="2">
    <source>
        <dbReference type="Proteomes" id="UP001056201"/>
    </source>
</evidence>
<proteinExistence type="predicted"/>
<organism evidence="1 2">
    <name type="scientific">Aquincola tertiaricarbonis</name>
    <dbReference type="NCBI Taxonomy" id="391953"/>
    <lineage>
        <taxon>Bacteria</taxon>
        <taxon>Pseudomonadati</taxon>
        <taxon>Pseudomonadota</taxon>
        <taxon>Betaproteobacteria</taxon>
        <taxon>Burkholderiales</taxon>
        <taxon>Sphaerotilaceae</taxon>
        <taxon>Aquincola</taxon>
    </lineage>
</organism>
<accession>A0ABY4S9Q0</accession>
<dbReference type="RefSeq" id="WP_250197143.1">
    <property type="nucleotide sequence ID" value="NZ_CP097636.1"/>
</dbReference>
<evidence type="ECO:0000313" key="1">
    <source>
        <dbReference type="EMBL" id="URI08925.1"/>
    </source>
</evidence>
<dbReference type="EMBL" id="CP097636">
    <property type="protein sequence ID" value="URI08925.1"/>
    <property type="molecule type" value="Genomic_DNA"/>
</dbReference>
<gene>
    <name evidence="1" type="ORF">MW290_25490</name>
</gene>
<keyword evidence="2" id="KW-1185">Reference proteome</keyword>
<sequence>MLLRFHGFAGANKALHPLLLPETVGVDSINQRVGRGDLRPVRRPSQVATVPAGRKAIYRMGRDVPADGTYWLSFAQDADVARSFIADDQAERTYWTDGVLPSWTDNTLGLGAAPYPNPPGIRVLGVPAPDAAPQVLVAAAGTGNDETRVFVTVWVNDRGEPSAASNATTITAKAGSTFTVNRNGSIPVGSYGLTSWRVYATVPGGGTEFFLAGEAPVATGSIAFSGTVNSAAQLDSLTWVMPPAGLRGLKPLWNGIMAGFVGKSLRFCEPFHPYAWPVQYELVLDDTIVALARWGQNLMVLTTGQPYLVTGSHPSAMSNQPTEVNQACVSKLGVVEHGHGISYPSPDGLMYVGSSGWKNLTQGLALRDDWQAMQPSTMVAGEFEGAYVCSYGTGAARRSFTLDPLNPSGFYFYGRAFDACFRDPVQDALYVLDSATGAVSKWDAGAAEVATFVSKTMRTAKPTNLGWGQVMADAYPVTLTMWAQGLQRMTNRVITNGQPFRLPSGFLADEWRLSIDTGNPVQAVMLANTLQELQAA</sequence>
<protein>
    <submittedName>
        <fullName evidence="1">Uncharacterized protein</fullName>
    </submittedName>
</protein>
<dbReference type="Proteomes" id="UP001056201">
    <property type="component" value="Chromosome 2"/>
</dbReference>
<reference evidence="1" key="1">
    <citation type="submission" date="2022-05" db="EMBL/GenBank/DDBJ databases">
        <title>An RpoN-dependent PEP-CTERM gene is involved in floc formation of an Aquincola tertiaricarbonis strain.</title>
        <authorList>
            <person name="Qiu D."/>
            <person name="Xia M."/>
        </authorList>
    </citation>
    <scope>NUCLEOTIDE SEQUENCE</scope>
    <source>
        <strain evidence="1">RN12</strain>
    </source>
</reference>